<dbReference type="AlphaFoldDB" id="A0A2P8Q542"/>
<feature type="domain" description="NACHT" evidence="3">
    <location>
        <begin position="274"/>
        <end position="397"/>
    </location>
</feature>
<evidence type="ECO:0000313" key="4">
    <source>
        <dbReference type="EMBL" id="PSM41360.1"/>
    </source>
</evidence>
<feature type="compositionally biased region" description="Polar residues" evidence="1">
    <location>
        <begin position="1"/>
        <end position="26"/>
    </location>
</feature>
<organism evidence="4 5">
    <name type="scientific">Streptomyces dioscori</name>
    <dbReference type="NCBI Taxonomy" id="2109333"/>
    <lineage>
        <taxon>Bacteria</taxon>
        <taxon>Bacillati</taxon>
        <taxon>Actinomycetota</taxon>
        <taxon>Actinomycetes</taxon>
        <taxon>Kitasatosporales</taxon>
        <taxon>Streptomycetaceae</taxon>
        <taxon>Streptomyces</taxon>
        <taxon>Streptomyces aurantiacus group</taxon>
    </lineage>
</organism>
<dbReference type="Pfam" id="PF05729">
    <property type="entry name" value="NACHT"/>
    <property type="match status" value="1"/>
</dbReference>
<reference evidence="4 5" key="1">
    <citation type="submission" date="2018-03" db="EMBL/GenBank/DDBJ databases">
        <title>Streptomyces dioscori sp. nov., a novel endophytic actinobacterium isolated from bulbil of Dioscorea bulbifera L.</title>
        <authorList>
            <person name="Zhikuan W."/>
        </authorList>
    </citation>
    <scope>NUCLEOTIDE SEQUENCE [LARGE SCALE GENOMIC DNA]</scope>
    <source>
        <strain evidence="4 5">A217</strain>
    </source>
</reference>
<evidence type="ECO:0000256" key="2">
    <source>
        <dbReference type="SAM" id="Phobius"/>
    </source>
</evidence>
<evidence type="ECO:0000313" key="5">
    <source>
        <dbReference type="Proteomes" id="UP000240429"/>
    </source>
</evidence>
<feature type="transmembrane region" description="Helical" evidence="2">
    <location>
        <begin position="625"/>
        <end position="647"/>
    </location>
</feature>
<gene>
    <name evidence="4" type="ORF">C6Y14_21520</name>
</gene>
<dbReference type="InterPro" id="IPR007111">
    <property type="entry name" value="NACHT_NTPase"/>
</dbReference>
<keyword evidence="2" id="KW-0812">Transmembrane</keyword>
<feature type="transmembrane region" description="Helical" evidence="2">
    <location>
        <begin position="788"/>
        <end position="806"/>
    </location>
</feature>
<feature type="transmembrane region" description="Helical" evidence="2">
    <location>
        <begin position="568"/>
        <end position="587"/>
    </location>
</feature>
<proteinExistence type="predicted"/>
<evidence type="ECO:0000259" key="3">
    <source>
        <dbReference type="Pfam" id="PF05729"/>
    </source>
</evidence>
<feature type="region of interest" description="Disordered" evidence="1">
    <location>
        <begin position="1"/>
        <end position="45"/>
    </location>
</feature>
<feature type="transmembrane region" description="Helical" evidence="2">
    <location>
        <begin position="693"/>
        <end position="713"/>
    </location>
</feature>
<comment type="caution">
    <text evidence="4">The sequence shown here is derived from an EMBL/GenBank/DDBJ whole genome shotgun (WGS) entry which is preliminary data.</text>
</comment>
<protein>
    <recommendedName>
        <fullName evidence="3">NACHT domain-containing protein</fullName>
    </recommendedName>
</protein>
<dbReference type="EMBL" id="PYBJ01000014">
    <property type="protein sequence ID" value="PSM41360.1"/>
    <property type="molecule type" value="Genomic_DNA"/>
</dbReference>
<dbReference type="Proteomes" id="UP000240429">
    <property type="component" value="Unassembled WGS sequence"/>
</dbReference>
<dbReference type="SUPFAM" id="SSF52540">
    <property type="entry name" value="P-loop containing nucleoside triphosphate hydrolases"/>
    <property type="match status" value="1"/>
</dbReference>
<keyword evidence="5" id="KW-1185">Reference proteome</keyword>
<feature type="transmembrane region" description="Helical" evidence="2">
    <location>
        <begin position="762"/>
        <end position="782"/>
    </location>
</feature>
<dbReference type="Gene3D" id="3.40.50.300">
    <property type="entry name" value="P-loop containing nucleotide triphosphate hydrolases"/>
    <property type="match status" value="1"/>
</dbReference>
<feature type="transmembrane region" description="Helical" evidence="2">
    <location>
        <begin position="593"/>
        <end position="613"/>
    </location>
</feature>
<dbReference type="InterPro" id="IPR027417">
    <property type="entry name" value="P-loop_NTPase"/>
</dbReference>
<accession>A0A2P8Q542</accession>
<keyword evidence="2" id="KW-0472">Membrane</keyword>
<evidence type="ECO:0000256" key="1">
    <source>
        <dbReference type="SAM" id="MobiDB-lite"/>
    </source>
</evidence>
<name>A0A2P8Q542_9ACTN</name>
<feature type="transmembrane region" description="Helical" evidence="2">
    <location>
        <begin position="719"/>
        <end position="741"/>
    </location>
</feature>
<sequence>MRMSWTAKSWKNTNPSSAHAVNSTAWTPLPARRRNPAPDATNALPNAEGVEVRENPCPHALTGERNRWTVSSPTAPKRSWRSDLVAVLPSSGRVEVLHHPASGPCSLPESCGKPDGSMGPLRTICTCQAAHGSGRNRGACVVARRDNAESQVANSGDARVEGDNSIANTGILVVRQFRQYFVAAPPSPWSEQLVAAAELLARQVSNQGKEQERRRGISDPYPLPLRWHTALGELSDHVANIRGTRSDAELPPLVLDGRFEDIVTVYRTVPSERLVVLGGAGSGKSIIAQRLVLDLIATPLTEANPVPVLFSVKAWNPADDRLVDWLADQILRDYHGFTAVGPDGQSVAAGLLEARRVLPVLDGFDEMAPSLYRDALRELNATDMPLVLTSRPEQYAAAVAEAGVLRRAAAIALDDLTLDDLTPYLPRTTQPSAAGRWDSFLGRLREGSAGLTSTAAGSALAIPLMVGLARAVYSNGRSAGPDPVELLDSERFASAEAVKSHLLEEFLPAVYERRPAGRSRPGEVRPAPQWEIEDVRRWLGHLARRRANQDLDVAWWLMGNDVPRSQRMLVFAVLAAVTGALAGLVVFGSIGAVVGALAVGTLGAAVGWSRGPVPARMEVRIAGRARYALPQLVAGLTGGVVVGLIGWPAVSAWGWPALAPAGGIGSALGNGLSGWIRHSDPEAEAKPVPLETLLGLAGGLAGGCAVGLIGLLADAPIGGYGGWLVLGGTIGLGFALGAALLAPTRKETVVTPTELLLSNRTYTVFQSITIGTAYGLVLAALVGPVCGIVFGLVIGLVFGVGAHAWGRWLVLGRLWLPLAGHLPWRVWVLLADAHERGVLRQAGAVYQFRHDLLQRKLAEGRDRDRSNRFRS</sequence>
<keyword evidence="2" id="KW-1133">Transmembrane helix</keyword>